<dbReference type="EMBL" id="JAJKFT010000010">
    <property type="protein sequence ID" value="MCC9630575.1"/>
    <property type="molecule type" value="Genomic_DNA"/>
</dbReference>
<organism evidence="2 3">
    <name type="scientific">Blastopirellula sediminis</name>
    <dbReference type="NCBI Taxonomy" id="2894196"/>
    <lineage>
        <taxon>Bacteria</taxon>
        <taxon>Pseudomonadati</taxon>
        <taxon>Planctomycetota</taxon>
        <taxon>Planctomycetia</taxon>
        <taxon>Pirellulales</taxon>
        <taxon>Pirellulaceae</taxon>
        <taxon>Blastopirellula</taxon>
    </lineage>
</organism>
<dbReference type="PANTHER" id="PTHR35446:SF3">
    <property type="entry name" value="CMD DOMAIN-CONTAINING PROTEIN"/>
    <property type="match status" value="1"/>
</dbReference>
<accession>A0A9X1MQM4</accession>
<dbReference type="SUPFAM" id="SSF69118">
    <property type="entry name" value="AhpD-like"/>
    <property type="match status" value="1"/>
</dbReference>
<evidence type="ECO:0000313" key="3">
    <source>
        <dbReference type="Proteomes" id="UP001139103"/>
    </source>
</evidence>
<dbReference type="AlphaFoldDB" id="A0A9X1MQM4"/>
<dbReference type="RefSeq" id="WP_230221824.1">
    <property type="nucleotide sequence ID" value="NZ_JAJKFT010000010.1"/>
</dbReference>
<dbReference type="Pfam" id="PF02627">
    <property type="entry name" value="CMD"/>
    <property type="match status" value="1"/>
</dbReference>
<dbReference type="Proteomes" id="UP001139103">
    <property type="component" value="Unassembled WGS sequence"/>
</dbReference>
<dbReference type="GO" id="GO:0051920">
    <property type="term" value="F:peroxiredoxin activity"/>
    <property type="evidence" value="ECO:0007669"/>
    <property type="project" value="InterPro"/>
</dbReference>
<dbReference type="InterPro" id="IPR003779">
    <property type="entry name" value="CMD-like"/>
</dbReference>
<proteinExistence type="predicted"/>
<name>A0A9X1MQM4_9BACT</name>
<evidence type="ECO:0000313" key="2">
    <source>
        <dbReference type="EMBL" id="MCC9630575.1"/>
    </source>
</evidence>
<dbReference type="PANTHER" id="PTHR35446">
    <property type="entry name" value="SI:CH211-175M2.5"/>
    <property type="match status" value="1"/>
</dbReference>
<dbReference type="InterPro" id="IPR004675">
    <property type="entry name" value="AhpD_core"/>
</dbReference>
<reference evidence="2" key="1">
    <citation type="submission" date="2021-11" db="EMBL/GenBank/DDBJ databases">
        <title>Genome sequence.</title>
        <authorList>
            <person name="Sun Q."/>
        </authorList>
    </citation>
    <scope>NUCLEOTIDE SEQUENCE</scope>
    <source>
        <strain evidence="2">JC732</strain>
    </source>
</reference>
<dbReference type="NCBIfam" id="TIGR00778">
    <property type="entry name" value="ahpD_dom"/>
    <property type="match status" value="1"/>
</dbReference>
<dbReference type="Gene3D" id="1.20.1290.10">
    <property type="entry name" value="AhpD-like"/>
    <property type="match status" value="1"/>
</dbReference>
<feature type="domain" description="Carboxymuconolactone decarboxylase-like" evidence="1">
    <location>
        <begin position="41"/>
        <end position="115"/>
    </location>
</feature>
<protein>
    <submittedName>
        <fullName evidence="2">Carboxymuconolactone decarboxylase family protein</fullName>
    </submittedName>
</protein>
<dbReference type="InterPro" id="IPR029032">
    <property type="entry name" value="AhpD-like"/>
</dbReference>
<comment type="caution">
    <text evidence="2">The sequence shown here is derived from an EMBL/GenBank/DDBJ whole genome shotgun (WGS) entry which is preliminary data.</text>
</comment>
<sequence length="181" mass="19238">MSRLQTIAPESVEGKTKEMLDAVEKKLGMTPNLMRTMANSPAVLEGYLALSGALGHGKLPAKIRERISLFVAESNGCDYCLAAHSALGKMSGLTGDQIADSRRGESDDAKTGSLLRFARRIMETRGKVSDAEVKAIRDAGYDDGAIAEIVAGVALNIFTNYFNNVAETEVDFPAAAALQVA</sequence>
<keyword evidence="3" id="KW-1185">Reference proteome</keyword>
<evidence type="ECO:0000259" key="1">
    <source>
        <dbReference type="Pfam" id="PF02627"/>
    </source>
</evidence>
<gene>
    <name evidence="2" type="ORF">LOC68_19445</name>
</gene>